<keyword evidence="3" id="KW-1185">Reference proteome</keyword>
<comment type="caution">
    <text evidence="2">The sequence shown here is derived from an EMBL/GenBank/DDBJ whole genome shotgun (WGS) entry which is preliminary data.</text>
</comment>
<name>A0A543KD04_9RHOB</name>
<evidence type="ECO:0000313" key="3">
    <source>
        <dbReference type="Proteomes" id="UP000320582"/>
    </source>
</evidence>
<dbReference type="RefSeq" id="WP_142080599.1">
    <property type="nucleotide sequence ID" value="NZ_VFPT01000001.1"/>
</dbReference>
<proteinExistence type="predicted"/>
<dbReference type="OrthoDB" id="7869758at2"/>
<dbReference type="Proteomes" id="UP000320582">
    <property type="component" value="Unassembled WGS sequence"/>
</dbReference>
<evidence type="ECO:0000313" key="2">
    <source>
        <dbReference type="EMBL" id="TQM92962.1"/>
    </source>
</evidence>
<protein>
    <submittedName>
        <fullName evidence="2">Uncharacterized protein</fullName>
    </submittedName>
</protein>
<reference evidence="2 3" key="1">
    <citation type="submission" date="2019-06" db="EMBL/GenBank/DDBJ databases">
        <title>Genomic Encyclopedia of Archaeal and Bacterial Type Strains, Phase II (KMG-II): from individual species to whole genera.</title>
        <authorList>
            <person name="Goeker M."/>
        </authorList>
    </citation>
    <scope>NUCLEOTIDE SEQUENCE [LARGE SCALE GENOMIC DNA]</scope>
    <source>
        <strain evidence="2 3">DSM 18423</strain>
    </source>
</reference>
<dbReference type="AlphaFoldDB" id="A0A543KD04"/>
<dbReference type="EMBL" id="VFPT01000001">
    <property type="protein sequence ID" value="TQM92962.1"/>
    <property type="molecule type" value="Genomic_DNA"/>
</dbReference>
<organism evidence="2 3">
    <name type="scientific">Roseinatronobacter monicus</name>
    <dbReference type="NCBI Taxonomy" id="393481"/>
    <lineage>
        <taxon>Bacteria</taxon>
        <taxon>Pseudomonadati</taxon>
        <taxon>Pseudomonadota</taxon>
        <taxon>Alphaproteobacteria</taxon>
        <taxon>Rhodobacterales</taxon>
        <taxon>Paracoccaceae</taxon>
        <taxon>Roseinatronobacter</taxon>
    </lineage>
</organism>
<sequence length="116" mass="12834">MSVRALFIKSVVVLAFIWAGPIQASDQRITPEMISVALLQQGYEIIAETRTLLGRVRFVASNELIWREVVLDLSSGQIIRDYAVEFSPSNPPEIHKDEMPRGGTVLPGSSIPQLSN</sequence>
<evidence type="ECO:0000256" key="1">
    <source>
        <dbReference type="SAM" id="MobiDB-lite"/>
    </source>
</evidence>
<accession>A0A543KD04</accession>
<gene>
    <name evidence="2" type="ORF">BD293_1585</name>
</gene>
<feature type="region of interest" description="Disordered" evidence="1">
    <location>
        <begin position="89"/>
        <end position="116"/>
    </location>
</feature>